<keyword evidence="3" id="KW-0804">Transcription</keyword>
<evidence type="ECO:0000256" key="1">
    <source>
        <dbReference type="ARBA" id="ARBA00023015"/>
    </source>
</evidence>
<dbReference type="EMBL" id="BBXV01000016">
    <property type="protein sequence ID" value="GAQ17561.1"/>
    <property type="molecule type" value="Genomic_DNA"/>
</dbReference>
<accession>A0A0U9H6X9</accession>
<dbReference type="InterPro" id="IPR028082">
    <property type="entry name" value="Peripla_BP_I"/>
</dbReference>
<dbReference type="GO" id="GO:0003700">
    <property type="term" value="F:DNA-binding transcription factor activity"/>
    <property type="evidence" value="ECO:0007669"/>
    <property type="project" value="TreeGrafter"/>
</dbReference>
<dbReference type="PANTHER" id="PTHR30146:SF145">
    <property type="entry name" value="RIBOSE OPERON REPRESSOR"/>
    <property type="match status" value="1"/>
</dbReference>
<dbReference type="CDD" id="cd19977">
    <property type="entry name" value="PBP1_EndR-like"/>
    <property type="match status" value="1"/>
</dbReference>
<evidence type="ECO:0000259" key="4">
    <source>
        <dbReference type="PROSITE" id="PS50932"/>
    </source>
</evidence>
<dbReference type="Gene3D" id="3.40.50.2300">
    <property type="match status" value="2"/>
</dbReference>
<organism evidence="5 6">
    <name type="scientific">Oceanobacillus picturae</name>
    <dbReference type="NCBI Taxonomy" id="171693"/>
    <lineage>
        <taxon>Bacteria</taxon>
        <taxon>Bacillati</taxon>
        <taxon>Bacillota</taxon>
        <taxon>Bacilli</taxon>
        <taxon>Bacillales</taxon>
        <taxon>Bacillaceae</taxon>
        <taxon>Oceanobacillus</taxon>
    </lineage>
</organism>
<evidence type="ECO:0000313" key="6">
    <source>
        <dbReference type="Proteomes" id="UP000052946"/>
    </source>
</evidence>
<comment type="caution">
    <text evidence="5">The sequence shown here is derived from an EMBL/GenBank/DDBJ whole genome shotgun (WGS) entry which is preliminary data.</text>
</comment>
<name>A0A0U9H6X9_9BACI</name>
<dbReference type="InterPro" id="IPR010982">
    <property type="entry name" value="Lambda_DNA-bd_dom_sf"/>
</dbReference>
<dbReference type="SUPFAM" id="SSF53822">
    <property type="entry name" value="Periplasmic binding protein-like I"/>
    <property type="match status" value="1"/>
</dbReference>
<dbReference type="Proteomes" id="UP000052946">
    <property type="component" value="Unassembled WGS sequence"/>
</dbReference>
<evidence type="ECO:0000256" key="3">
    <source>
        <dbReference type="ARBA" id="ARBA00023163"/>
    </source>
</evidence>
<dbReference type="SUPFAM" id="SSF47413">
    <property type="entry name" value="lambda repressor-like DNA-binding domains"/>
    <property type="match status" value="1"/>
</dbReference>
<gene>
    <name evidence="5" type="ORF">OPHB3_1486</name>
</gene>
<dbReference type="PANTHER" id="PTHR30146">
    <property type="entry name" value="LACI-RELATED TRANSCRIPTIONAL REPRESSOR"/>
    <property type="match status" value="1"/>
</dbReference>
<dbReference type="SMART" id="SM00354">
    <property type="entry name" value="HTH_LACI"/>
    <property type="match status" value="1"/>
</dbReference>
<reference evidence="5 6" key="2">
    <citation type="journal article" date="2016" name="Genome Announc.">
        <title>Draft Genome Sequence of Oceanobacillus picturae Heshi-B3, Isolated from Fermented Rice Bran in a Traditional Japanese Seafood Dish.</title>
        <authorList>
            <person name="Akuzawa S."/>
            <person name="Nagaoka J."/>
            <person name="Kanekatsu M."/>
            <person name="Kanesaki Y."/>
            <person name="Suzuki T."/>
        </authorList>
    </citation>
    <scope>NUCLEOTIDE SEQUENCE [LARGE SCALE GENOMIC DNA]</scope>
    <source>
        <strain evidence="5 6">Heshi-B3</strain>
    </source>
</reference>
<sequence>MKKSTMADVAKLAGISKSTVSQYINNRFTYMSEPTKERIKNAIEELQYVPNFTAKSLKQKKTRTIGVIVANILHSFTTEVIRAIEDECERNNFQLIVCNADDNSAKERKYIDILLAKQVDGLIIFPTTGNFDYYQYLKELQFPVVFIDRKVDGNIYPTFLLDNDAAAEIAVETFYQNGVQEAGIVLPPLKKNMTPREERLEGFRKALARRGIQLKEDWIVEGNSQKVSEHLKTLYRNNDLPKGFFTVNDVSLIELLKFLKSKRLIIPSDINVITIDFSVYLDLLNPPITIIKQPTVEIGVEAASCLLKEIQEEERKQEYELRRFTPITHIESEQIKR</sequence>
<dbReference type="PROSITE" id="PS50932">
    <property type="entry name" value="HTH_LACI_2"/>
    <property type="match status" value="1"/>
</dbReference>
<dbReference type="AlphaFoldDB" id="A0A0U9H6X9"/>
<dbReference type="GO" id="GO:0000976">
    <property type="term" value="F:transcription cis-regulatory region binding"/>
    <property type="evidence" value="ECO:0007669"/>
    <property type="project" value="TreeGrafter"/>
</dbReference>
<protein>
    <submittedName>
        <fullName evidence="5">LacI family transcription regulator</fullName>
    </submittedName>
</protein>
<reference evidence="6" key="1">
    <citation type="submission" date="2015-07" db="EMBL/GenBank/DDBJ databases">
        <title>Draft Genome Sequence of Oceanobacillus picturae Heshi-B3 that Was Isolated from Fermented Rice Bran with Aging Salted Mackerel, Which Was Named Heshiko as Traditional Fermented Seafood in Japan.</title>
        <authorList>
            <person name="Akuzawa S."/>
            <person name="Nakagawa J."/>
            <person name="Kanekatsu T."/>
            <person name="Kanesaki Y."/>
            <person name="Suzuki T."/>
        </authorList>
    </citation>
    <scope>NUCLEOTIDE SEQUENCE [LARGE SCALE GENOMIC DNA]</scope>
    <source>
        <strain evidence="6">Heshi-B3</strain>
    </source>
</reference>
<evidence type="ECO:0000313" key="5">
    <source>
        <dbReference type="EMBL" id="GAQ17561.1"/>
    </source>
</evidence>
<dbReference type="Gene3D" id="1.10.260.40">
    <property type="entry name" value="lambda repressor-like DNA-binding domains"/>
    <property type="match status" value="1"/>
</dbReference>
<dbReference type="Pfam" id="PF00356">
    <property type="entry name" value="LacI"/>
    <property type="match status" value="1"/>
</dbReference>
<dbReference type="OrthoDB" id="1639518at2"/>
<feature type="domain" description="HTH lacI-type" evidence="4">
    <location>
        <begin position="4"/>
        <end position="59"/>
    </location>
</feature>
<dbReference type="InterPro" id="IPR001761">
    <property type="entry name" value="Peripla_BP/Lac1_sug-bd_dom"/>
</dbReference>
<evidence type="ECO:0000256" key="2">
    <source>
        <dbReference type="ARBA" id="ARBA00023125"/>
    </source>
</evidence>
<dbReference type="CDD" id="cd01392">
    <property type="entry name" value="HTH_LacI"/>
    <property type="match status" value="1"/>
</dbReference>
<keyword evidence="2" id="KW-0238">DNA-binding</keyword>
<proteinExistence type="predicted"/>
<dbReference type="Pfam" id="PF00532">
    <property type="entry name" value="Peripla_BP_1"/>
    <property type="match status" value="1"/>
</dbReference>
<keyword evidence="1" id="KW-0805">Transcription regulation</keyword>
<dbReference type="RefSeq" id="WP_058949868.1">
    <property type="nucleotide sequence ID" value="NZ_BBXV01000016.1"/>
</dbReference>
<dbReference type="InterPro" id="IPR000843">
    <property type="entry name" value="HTH_LacI"/>
</dbReference>